<dbReference type="PROSITE" id="PS50893">
    <property type="entry name" value="ABC_TRANSPORTER_2"/>
    <property type="match status" value="2"/>
</dbReference>
<dbReference type="InterPro" id="IPR050107">
    <property type="entry name" value="ABC_carbohydrate_import_ATPase"/>
</dbReference>
<evidence type="ECO:0000313" key="4">
    <source>
        <dbReference type="EMBL" id="AYE36527.1"/>
    </source>
</evidence>
<dbReference type="SMART" id="SM00382">
    <property type="entry name" value="AAA"/>
    <property type="match status" value="1"/>
</dbReference>
<keyword evidence="2 4" id="KW-0067">ATP-binding</keyword>
<evidence type="ECO:0000313" key="5">
    <source>
        <dbReference type="Proteomes" id="UP000275571"/>
    </source>
</evidence>
<evidence type="ECO:0000256" key="2">
    <source>
        <dbReference type="ARBA" id="ARBA00022840"/>
    </source>
</evidence>
<dbReference type="RefSeq" id="WP_120104447.1">
    <property type="nucleotide sequence ID" value="NZ_CP028884.1"/>
</dbReference>
<feature type="domain" description="ABC transporter" evidence="3">
    <location>
        <begin position="257"/>
        <end position="526"/>
    </location>
</feature>
<protein>
    <submittedName>
        <fullName evidence="4">ABC transporter ATP-binding protein</fullName>
    </submittedName>
</protein>
<sequence length="526" mass="58898">MQDILVLDKVTKQYGDFVANDEVSISFKRGEIHAILGENGAGKTTLMKTIYGVHKPTSGRIFLRGKELHLKDSSESIRNGIGMVFQHFMLIPKFTAVQNIILGYEDSRFGFINYRKARKKILNISKKYGLKIDTDKQIEDLSVGMGQKIEIIKVLYRNADIIIFDEPTAVLAPSEIDEFMNILKILVSEGHTVILITHKIKEIKAVAQKCTIMRLGKVVGTFDVSEVDEKMITKLMIGKETVLDVSRRQFVEHTNILEVKNLNVKDARGVLKVKNVSFNIRSSEIFGIAGIEGSGQEELVEAILGVREVFSGDIFKKTDGKLESIKGFSVKQIIDRKIGNIPSDRQKHGLILDFSVFQNIGIKSFDDEKYLNIKNKNKSSNLKFKILNTIKKQFVGFNLSVLKKISRQLTNSFDIRPRDILCKVKNLSGGNQQKVIVAREVNLGPEVLLAVQPTRGLDVGAIENIYKKIMEQRDAGTAVLLVSLELEELMSVCDRIAVMYDGQIVGVLEDNFDVNVIGKMMTGGMA</sequence>
<dbReference type="PANTHER" id="PTHR43790:SF4">
    <property type="entry name" value="GUANOSINE IMPORT ATP-BINDING PROTEIN NUPO"/>
    <property type="match status" value="1"/>
</dbReference>
<organism evidence="4 5">
    <name type="scientific">Borrelia turcica IST7</name>
    <dbReference type="NCBI Taxonomy" id="1104446"/>
    <lineage>
        <taxon>Bacteria</taxon>
        <taxon>Pseudomonadati</taxon>
        <taxon>Spirochaetota</taxon>
        <taxon>Spirochaetia</taxon>
        <taxon>Spirochaetales</taxon>
        <taxon>Borreliaceae</taxon>
        <taxon>Borrelia</taxon>
    </lineage>
</organism>
<dbReference type="InterPro" id="IPR003593">
    <property type="entry name" value="AAA+_ATPase"/>
</dbReference>
<dbReference type="Pfam" id="PF00005">
    <property type="entry name" value="ABC_tran"/>
    <property type="match status" value="2"/>
</dbReference>
<accession>A0A386PNQ0</accession>
<dbReference type="GO" id="GO:0005524">
    <property type="term" value="F:ATP binding"/>
    <property type="evidence" value="ECO:0007669"/>
    <property type="project" value="UniProtKB-KW"/>
</dbReference>
<dbReference type="EMBL" id="CP028884">
    <property type="protein sequence ID" value="AYE36527.1"/>
    <property type="molecule type" value="Genomic_DNA"/>
</dbReference>
<dbReference type="Proteomes" id="UP000275571">
    <property type="component" value="Chromosome"/>
</dbReference>
<dbReference type="Gene3D" id="3.40.50.300">
    <property type="entry name" value="P-loop containing nucleotide triphosphate hydrolases"/>
    <property type="match status" value="2"/>
</dbReference>
<dbReference type="KEGG" id="btur:DB313_03540"/>
<name>A0A386PNQ0_9SPIR</name>
<reference evidence="4 5" key="1">
    <citation type="journal article" date="2018" name="Infect. Genet. Evol.">
        <title>Genome-wide analysis of Borrelia turcica and 'Candidatus Borrelia tachyglossi' shows relapsing fever-like genomes with unique genomic links to Lyme disease Borrelia.</title>
        <authorList>
            <person name="Gofton A.W."/>
            <person name="Margos G."/>
            <person name="Fingerle V."/>
            <person name="Hepner S."/>
            <person name="Loh S.M."/>
            <person name="Ryan U."/>
            <person name="Irwin P."/>
            <person name="Oskam C.L."/>
        </authorList>
    </citation>
    <scope>NUCLEOTIDE SEQUENCE [LARGE SCALE GENOMIC DNA]</scope>
    <source>
        <strain evidence="4 5">IST7</strain>
    </source>
</reference>
<dbReference type="InterPro" id="IPR017871">
    <property type="entry name" value="ABC_transporter-like_CS"/>
</dbReference>
<dbReference type="GO" id="GO:0016887">
    <property type="term" value="F:ATP hydrolysis activity"/>
    <property type="evidence" value="ECO:0007669"/>
    <property type="project" value="InterPro"/>
</dbReference>
<dbReference type="InterPro" id="IPR027417">
    <property type="entry name" value="P-loop_NTPase"/>
</dbReference>
<dbReference type="PROSITE" id="PS00211">
    <property type="entry name" value="ABC_TRANSPORTER_1"/>
    <property type="match status" value="1"/>
</dbReference>
<feature type="domain" description="ABC transporter" evidence="3">
    <location>
        <begin position="5"/>
        <end position="240"/>
    </location>
</feature>
<dbReference type="PANTHER" id="PTHR43790">
    <property type="entry name" value="CARBOHYDRATE TRANSPORT ATP-BINDING PROTEIN MG119-RELATED"/>
    <property type="match status" value="1"/>
</dbReference>
<evidence type="ECO:0000256" key="1">
    <source>
        <dbReference type="ARBA" id="ARBA00022741"/>
    </source>
</evidence>
<keyword evidence="5" id="KW-1185">Reference proteome</keyword>
<keyword evidence="1" id="KW-0547">Nucleotide-binding</keyword>
<evidence type="ECO:0000259" key="3">
    <source>
        <dbReference type="PROSITE" id="PS50893"/>
    </source>
</evidence>
<dbReference type="SUPFAM" id="SSF52540">
    <property type="entry name" value="P-loop containing nucleoside triphosphate hydrolases"/>
    <property type="match status" value="2"/>
</dbReference>
<proteinExistence type="predicted"/>
<gene>
    <name evidence="4" type="ORF">DB313_03540</name>
</gene>
<dbReference type="OrthoDB" id="304830at2"/>
<dbReference type="InterPro" id="IPR003439">
    <property type="entry name" value="ABC_transporter-like_ATP-bd"/>
</dbReference>
<dbReference type="CDD" id="cd03216">
    <property type="entry name" value="ABC_Carb_Monos_I"/>
    <property type="match status" value="1"/>
</dbReference>
<dbReference type="AlphaFoldDB" id="A0A386PNQ0"/>
<dbReference type="CDD" id="cd03215">
    <property type="entry name" value="ABC_Carb_Monos_II"/>
    <property type="match status" value="1"/>
</dbReference>